<keyword evidence="2" id="KW-1185">Reference proteome</keyword>
<reference evidence="1" key="2">
    <citation type="submission" date="2022-01" db="EMBL/GenBank/DDBJ databases">
        <authorList>
            <person name="Yamashiro T."/>
            <person name="Shiraishi A."/>
            <person name="Satake H."/>
            <person name="Nakayama K."/>
        </authorList>
    </citation>
    <scope>NUCLEOTIDE SEQUENCE</scope>
</reference>
<organism evidence="1 2">
    <name type="scientific">Tanacetum coccineum</name>
    <dbReference type="NCBI Taxonomy" id="301880"/>
    <lineage>
        <taxon>Eukaryota</taxon>
        <taxon>Viridiplantae</taxon>
        <taxon>Streptophyta</taxon>
        <taxon>Embryophyta</taxon>
        <taxon>Tracheophyta</taxon>
        <taxon>Spermatophyta</taxon>
        <taxon>Magnoliopsida</taxon>
        <taxon>eudicotyledons</taxon>
        <taxon>Gunneridae</taxon>
        <taxon>Pentapetalae</taxon>
        <taxon>asterids</taxon>
        <taxon>campanulids</taxon>
        <taxon>Asterales</taxon>
        <taxon>Asteraceae</taxon>
        <taxon>Asteroideae</taxon>
        <taxon>Anthemideae</taxon>
        <taxon>Anthemidinae</taxon>
        <taxon>Tanacetum</taxon>
    </lineage>
</organism>
<evidence type="ECO:0008006" key="3">
    <source>
        <dbReference type="Google" id="ProtNLM"/>
    </source>
</evidence>
<evidence type="ECO:0000313" key="2">
    <source>
        <dbReference type="Proteomes" id="UP001151760"/>
    </source>
</evidence>
<accession>A0ABQ5J766</accession>
<name>A0ABQ5J766_9ASTR</name>
<reference evidence="1" key="1">
    <citation type="journal article" date="2022" name="Int. J. Mol. Sci.">
        <title>Draft Genome of Tanacetum Coccineum: Genomic Comparison of Closely Related Tanacetum-Family Plants.</title>
        <authorList>
            <person name="Yamashiro T."/>
            <person name="Shiraishi A."/>
            <person name="Nakayama K."/>
            <person name="Satake H."/>
        </authorList>
    </citation>
    <scope>NUCLEOTIDE SEQUENCE</scope>
</reference>
<dbReference type="EMBL" id="BQNB010021624">
    <property type="protein sequence ID" value="GJU08348.1"/>
    <property type="molecule type" value="Genomic_DNA"/>
</dbReference>
<evidence type="ECO:0000313" key="1">
    <source>
        <dbReference type="EMBL" id="GJU08348.1"/>
    </source>
</evidence>
<dbReference type="Proteomes" id="UP001151760">
    <property type="component" value="Unassembled WGS sequence"/>
</dbReference>
<comment type="caution">
    <text evidence="1">The sequence shown here is derived from an EMBL/GenBank/DDBJ whole genome shotgun (WGS) entry which is preliminary data.</text>
</comment>
<protein>
    <recommendedName>
        <fullName evidence="3">Histone deacetylase 14</fullName>
    </recommendedName>
</protein>
<sequence length="136" mass="15404">MSHRQDNMAIIGPRVSISLESVWGMIPSLKLIMLTQWRFCTSNPDLIILSLGKFITYHQRSTSSPFQIAENDLRLGNLKFVPKGEEDEVFGMPIPNELISNNIRNASYYNAYMEMVAKHDQKVATPKEGKKKSAST</sequence>
<proteinExistence type="predicted"/>
<gene>
    <name evidence="1" type="ORF">Tco_1124778</name>
</gene>